<dbReference type="SMART" id="SM00418">
    <property type="entry name" value="HTH_ARSR"/>
    <property type="match status" value="1"/>
</dbReference>
<reference evidence="2 3" key="1">
    <citation type="submission" date="2019-10" db="EMBL/GenBank/DDBJ databases">
        <title>Georgenia wutianyii sp. nov. and Georgenia yuyongxinii sp. nov. isolated from plateau pika (Ochotona curzoniae) in the Qinghai-Tibet plateau of China.</title>
        <authorList>
            <person name="Tian Z."/>
        </authorList>
    </citation>
    <scope>NUCLEOTIDE SEQUENCE [LARGE SCALE GENOMIC DNA]</scope>
    <source>
        <strain evidence="2 3">DSM 21501</strain>
    </source>
</reference>
<protein>
    <submittedName>
        <fullName evidence="2">Helix-turn-helix domain-containing protein</fullName>
    </submittedName>
</protein>
<dbReference type="InterPro" id="IPR036390">
    <property type="entry name" value="WH_DNA-bd_sf"/>
</dbReference>
<feature type="domain" description="HTH arsR-type" evidence="1">
    <location>
        <begin position="3"/>
        <end position="98"/>
    </location>
</feature>
<dbReference type="SUPFAM" id="SSF46785">
    <property type="entry name" value="Winged helix' DNA-binding domain"/>
    <property type="match status" value="1"/>
</dbReference>
<sequence length="193" mass="20863">MDTLPGGVRLDARAVKVLAHPLRTRLLSALRLDGPATATTLARALGTNSGATSYHLRRLAEVGLVTDADGGTGRERRWRAAHESHGFTAGDVEDSPDARAAQAWLRAEYQRQYQAWAQAWLAHEDDYPLAWRDAAGSSDFALELTADQLAALLADLTAVVERYRTAPPPAADDEPRPVLVVLHGFPRVPGGEP</sequence>
<comment type="caution">
    <text evidence="2">The sequence shown here is derived from an EMBL/GenBank/DDBJ whole genome shotgun (WGS) entry which is preliminary data.</text>
</comment>
<dbReference type="InterPro" id="IPR036388">
    <property type="entry name" value="WH-like_DNA-bd_sf"/>
</dbReference>
<dbReference type="InterPro" id="IPR011991">
    <property type="entry name" value="ArsR-like_HTH"/>
</dbReference>
<evidence type="ECO:0000313" key="2">
    <source>
        <dbReference type="EMBL" id="KAE8762417.1"/>
    </source>
</evidence>
<evidence type="ECO:0000313" key="3">
    <source>
        <dbReference type="Proteomes" id="UP000451860"/>
    </source>
</evidence>
<dbReference type="RefSeq" id="WP_152204036.1">
    <property type="nucleotide sequence ID" value="NZ_VUKF01000040.1"/>
</dbReference>
<dbReference type="Proteomes" id="UP000451860">
    <property type="component" value="Unassembled WGS sequence"/>
</dbReference>
<dbReference type="CDD" id="cd00090">
    <property type="entry name" value="HTH_ARSR"/>
    <property type="match status" value="1"/>
</dbReference>
<dbReference type="AlphaFoldDB" id="A0A7J5UJ56"/>
<organism evidence="2 3">
    <name type="scientific">Georgenia thermotolerans</name>
    <dbReference type="NCBI Taxonomy" id="527326"/>
    <lineage>
        <taxon>Bacteria</taxon>
        <taxon>Bacillati</taxon>
        <taxon>Actinomycetota</taxon>
        <taxon>Actinomycetes</taxon>
        <taxon>Micrococcales</taxon>
        <taxon>Bogoriellaceae</taxon>
        <taxon>Georgenia</taxon>
    </lineage>
</organism>
<dbReference type="Gene3D" id="1.10.10.10">
    <property type="entry name" value="Winged helix-like DNA-binding domain superfamily/Winged helix DNA-binding domain"/>
    <property type="match status" value="1"/>
</dbReference>
<dbReference type="OrthoDB" id="7945987at2"/>
<dbReference type="InterPro" id="IPR001845">
    <property type="entry name" value="HTH_ArsR_DNA-bd_dom"/>
</dbReference>
<dbReference type="Pfam" id="PF12840">
    <property type="entry name" value="HTH_20"/>
    <property type="match status" value="1"/>
</dbReference>
<proteinExistence type="predicted"/>
<keyword evidence="3" id="KW-1185">Reference proteome</keyword>
<name>A0A7J5UJ56_9MICO</name>
<accession>A0A7J5UJ56</accession>
<dbReference type="PROSITE" id="PS50987">
    <property type="entry name" value="HTH_ARSR_2"/>
    <property type="match status" value="1"/>
</dbReference>
<dbReference type="EMBL" id="WHJE01000175">
    <property type="protein sequence ID" value="KAE8762417.1"/>
    <property type="molecule type" value="Genomic_DNA"/>
</dbReference>
<gene>
    <name evidence="2" type="ORF">GB883_19480</name>
</gene>
<evidence type="ECO:0000259" key="1">
    <source>
        <dbReference type="PROSITE" id="PS50987"/>
    </source>
</evidence>
<dbReference type="GO" id="GO:0003700">
    <property type="term" value="F:DNA-binding transcription factor activity"/>
    <property type="evidence" value="ECO:0007669"/>
    <property type="project" value="InterPro"/>
</dbReference>